<feature type="transmembrane region" description="Helical" evidence="5">
    <location>
        <begin position="86"/>
        <end position="105"/>
    </location>
</feature>
<feature type="transmembrane region" description="Helical" evidence="5">
    <location>
        <begin position="12"/>
        <end position="36"/>
    </location>
</feature>
<accession>A0A1H1P969</accession>
<dbReference type="PANTHER" id="PTHR37422">
    <property type="entry name" value="TEICHURONIC ACID BIOSYNTHESIS PROTEIN TUAE"/>
    <property type="match status" value="1"/>
</dbReference>
<organism evidence="7 8">
    <name type="scientific">Microterricola viridarii</name>
    <dbReference type="NCBI Taxonomy" id="412690"/>
    <lineage>
        <taxon>Bacteria</taxon>
        <taxon>Bacillati</taxon>
        <taxon>Actinomycetota</taxon>
        <taxon>Actinomycetes</taxon>
        <taxon>Micrococcales</taxon>
        <taxon>Microbacteriaceae</taxon>
        <taxon>Microterricola</taxon>
    </lineage>
</organism>
<keyword evidence="7" id="KW-0436">Ligase</keyword>
<keyword evidence="3 5" id="KW-1133">Transmembrane helix</keyword>
<dbReference type="AlphaFoldDB" id="A0A1H1P969"/>
<feature type="transmembrane region" description="Helical" evidence="5">
    <location>
        <begin position="273"/>
        <end position="292"/>
    </location>
</feature>
<dbReference type="GO" id="GO:0016020">
    <property type="term" value="C:membrane"/>
    <property type="evidence" value="ECO:0007669"/>
    <property type="project" value="UniProtKB-SubCell"/>
</dbReference>
<feature type="transmembrane region" description="Helical" evidence="5">
    <location>
        <begin position="147"/>
        <end position="168"/>
    </location>
</feature>
<dbReference type="STRING" id="412690.SAMN04489834_0817"/>
<dbReference type="GO" id="GO:0016874">
    <property type="term" value="F:ligase activity"/>
    <property type="evidence" value="ECO:0007669"/>
    <property type="project" value="UniProtKB-KW"/>
</dbReference>
<dbReference type="EMBL" id="LT629742">
    <property type="protein sequence ID" value="SDS07806.1"/>
    <property type="molecule type" value="Genomic_DNA"/>
</dbReference>
<feature type="transmembrane region" description="Helical" evidence="5">
    <location>
        <begin position="42"/>
        <end position="65"/>
    </location>
</feature>
<evidence type="ECO:0000259" key="6">
    <source>
        <dbReference type="Pfam" id="PF04932"/>
    </source>
</evidence>
<dbReference type="Pfam" id="PF04932">
    <property type="entry name" value="Wzy_C"/>
    <property type="match status" value="1"/>
</dbReference>
<evidence type="ECO:0000256" key="1">
    <source>
        <dbReference type="ARBA" id="ARBA00004141"/>
    </source>
</evidence>
<keyword evidence="8" id="KW-1185">Reference proteome</keyword>
<protein>
    <submittedName>
        <fullName evidence="7">O-antigen ligase like membrane protein</fullName>
    </submittedName>
</protein>
<evidence type="ECO:0000256" key="5">
    <source>
        <dbReference type="SAM" id="Phobius"/>
    </source>
</evidence>
<sequence length="452" mass="47512">MSLVASRARQLSAAAFKILPDGVTILTLYFIVLYAIPSTLRIGALGTLGSLGTIFGLGALVWWFWFRAQLGHPIDEAPRNPIRLGLLLFTGAMLLSYIAAMTRALPVAEISPADTGLLRVGAMVGIAVIALDGPPTEDRFLAIIRRFALAGGLIALLGIAQFMTNLPLVDQITLPGLSANSDYSSLDLRGGFARPAATSAHPLEYAVILSMTLPLAIVYALHSRGSRAVLLWTMSALILVGVLLSSSRSAYIGLAAALAPLLLALGPGARRLILTLILALGGLTYLIVPRVITNLRFLFESIGNDASAASRTSSYALVESMFANFPVTGRGFSTLLPAYRILDNQYLLFLVETGALGLLTLIGLLAASAFTPLGARRRSHTPLMNDIGVALTASLLAGASLLALFDALSFPQAAGTLFLVIGLSGAYRRLVTPAEPAASLLAGGSSTLRMYP</sequence>
<dbReference type="InterPro" id="IPR051533">
    <property type="entry name" value="WaaL-like"/>
</dbReference>
<gene>
    <name evidence="7" type="ORF">SAMN04489834_0817</name>
</gene>
<keyword evidence="4 5" id="KW-0472">Membrane</keyword>
<feature type="transmembrane region" description="Helical" evidence="5">
    <location>
        <begin position="250"/>
        <end position="266"/>
    </location>
</feature>
<proteinExistence type="predicted"/>
<reference evidence="8" key="1">
    <citation type="submission" date="2016-10" db="EMBL/GenBank/DDBJ databases">
        <authorList>
            <person name="Varghese N."/>
            <person name="Submissions S."/>
        </authorList>
    </citation>
    <scope>NUCLEOTIDE SEQUENCE [LARGE SCALE GENOMIC DNA]</scope>
    <source>
        <strain evidence="8">DSM 21772</strain>
    </source>
</reference>
<evidence type="ECO:0000313" key="8">
    <source>
        <dbReference type="Proteomes" id="UP000181956"/>
    </source>
</evidence>
<evidence type="ECO:0000313" key="7">
    <source>
        <dbReference type="EMBL" id="SDS07806.1"/>
    </source>
</evidence>
<feature type="domain" description="O-antigen ligase-related" evidence="6">
    <location>
        <begin position="235"/>
        <end position="361"/>
    </location>
</feature>
<dbReference type="PANTHER" id="PTHR37422:SF23">
    <property type="entry name" value="TEICHURONIC ACID BIOSYNTHESIS PROTEIN TUAE"/>
    <property type="match status" value="1"/>
</dbReference>
<dbReference type="Proteomes" id="UP000181956">
    <property type="component" value="Chromosome I"/>
</dbReference>
<comment type="subcellular location">
    <subcellularLocation>
        <location evidence="1">Membrane</location>
        <topology evidence="1">Multi-pass membrane protein</topology>
    </subcellularLocation>
</comment>
<feature type="transmembrane region" description="Helical" evidence="5">
    <location>
        <begin position="203"/>
        <end position="221"/>
    </location>
</feature>
<evidence type="ECO:0000256" key="2">
    <source>
        <dbReference type="ARBA" id="ARBA00022692"/>
    </source>
</evidence>
<name>A0A1H1P969_9MICO</name>
<evidence type="ECO:0000256" key="4">
    <source>
        <dbReference type="ARBA" id="ARBA00023136"/>
    </source>
</evidence>
<evidence type="ECO:0000256" key="3">
    <source>
        <dbReference type="ARBA" id="ARBA00022989"/>
    </source>
</evidence>
<feature type="transmembrane region" description="Helical" evidence="5">
    <location>
        <begin position="228"/>
        <end position="244"/>
    </location>
</feature>
<feature type="transmembrane region" description="Helical" evidence="5">
    <location>
        <begin position="383"/>
        <end position="404"/>
    </location>
</feature>
<keyword evidence="2 5" id="KW-0812">Transmembrane</keyword>
<feature type="transmembrane region" description="Helical" evidence="5">
    <location>
        <begin position="346"/>
        <end position="371"/>
    </location>
</feature>
<dbReference type="InterPro" id="IPR007016">
    <property type="entry name" value="O-antigen_ligase-rel_domated"/>
</dbReference>
<dbReference type="OrthoDB" id="5243524at2"/>